<keyword evidence="3" id="KW-0732">Signal</keyword>
<evidence type="ECO:0000313" key="5">
    <source>
        <dbReference type="EMBL" id="MST75236.1"/>
    </source>
</evidence>
<evidence type="ECO:0000256" key="1">
    <source>
        <dbReference type="ARBA" id="ARBA00004418"/>
    </source>
</evidence>
<keyword evidence="2" id="KW-0813">Transport</keyword>
<dbReference type="SUPFAM" id="SSF53850">
    <property type="entry name" value="Periplasmic binding protein-like II"/>
    <property type="match status" value="1"/>
</dbReference>
<keyword evidence="4" id="KW-0574">Periplasm</keyword>
<name>A0A6L5YTD3_9FIRM</name>
<dbReference type="InterPro" id="IPR006059">
    <property type="entry name" value="SBP"/>
</dbReference>
<proteinExistence type="predicted"/>
<dbReference type="PRINTS" id="PR00909">
    <property type="entry name" value="SPERMDNBNDNG"/>
</dbReference>
<dbReference type="PANTHER" id="PTHR30222">
    <property type="entry name" value="SPERMIDINE/PUTRESCINE-BINDING PERIPLASMIC PROTEIN"/>
    <property type="match status" value="1"/>
</dbReference>
<keyword evidence="6" id="KW-1185">Reference proteome</keyword>
<comment type="caution">
    <text evidence="5">The sequence shown here is derived from an EMBL/GenBank/DDBJ whole genome shotgun (WGS) entry which is preliminary data.</text>
</comment>
<dbReference type="GO" id="GO:0019808">
    <property type="term" value="F:polyamine binding"/>
    <property type="evidence" value="ECO:0007669"/>
    <property type="project" value="InterPro"/>
</dbReference>
<dbReference type="InterPro" id="IPR001188">
    <property type="entry name" value="Sperm_putr-bd"/>
</dbReference>
<gene>
    <name evidence="5" type="ORF">FYJ75_09400</name>
</gene>
<reference evidence="5 6" key="1">
    <citation type="submission" date="2019-08" db="EMBL/GenBank/DDBJ databases">
        <title>In-depth cultivation of the pig gut microbiome towards novel bacterial diversity and tailored functional studies.</title>
        <authorList>
            <person name="Wylensek D."/>
            <person name="Hitch T.C.A."/>
            <person name="Clavel T."/>
        </authorList>
    </citation>
    <scope>NUCLEOTIDE SEQUENCE [LARGE SCALE GENOMIC DNA]</scope>
    <source>
        <strain evidence="5 6">MUC/MUC-530-WT-4D</strain>
    </source>
</reference>
<dbReference type="GO" id="GO:0042597">
    <property type="term" value="C:periplasmic space"/>
    <property type="evidence" value="ECO:0007669"/>
    <property type="project" value="UniProtKB-SubCell"/>
</dbReference>
<organism evidence="5 6">
    <name type="scientific">Roseburia porci</name>
    <dbReference type="NCBI Taxonomy" id="2605790"/>
    <lineage>
        <taxon>Bacteria</taxon>
        <taxon>Bacillati</taxon>
        <taxon>Bacillota</taxon>
        <taxon>Clostridia</taxon>
        <taxon>Lachnospirales</taxon>
        <taxon>Lachnospiraceae</taxon>
        <taxon>Roseburia</taxon>
    </lineage>
</organism>
<evidence type="ECO:0000256" key="4">
    <source>
        <dbReference type="ARBA" id="ARBA00022764"/>
    </source>
</evidence>
<dbReference type="AlphaFoldDB" id="A0A6L5YTD3"/>
<dbReference type="EMBL" id="VUNI01000015">
    <property type="protein sequence ID" value="MST75236.1"/>
    <property type="molecule type" value="Genomic_DNA"/>
</dbReference>
<dbReference type="Pfam" id="PF13416">
    <property type="entry name" value="SBP_bac_8"/>
    <property type="match status" value="1"/>
</dbReference>
<sequence length="369" mass="40407">MIQNQEEKDMKRKIIAGFMVAVLAAGCITGCGSSSGDGTESASAGDTLNVLTWEGDVADDQISGFEKEYGVKVNVTYVEDTNTILAKMLQGSNEYDVIDVESAYVKSFVDADLLAPLDYDAITNYDNIEPSYVEKGPIGDEDLKYSLPISGPLYTGVVVNKETCPIEITSFKDLADPALEGQLWCTNATISLYAGALKALGYSPNSSDENELNEAQELLQKIKPNVKAFGASSISSLETGDCSVAYTYDYNMLMCDDKENWDKFEIIPDTTLGYTQYWTIAASSKKQKLANEFINYAYTEDAAAAIANEWGGVPAVKQDLIKDDVDSDYFDNPIMQQFADMWPDHEDLAASDEQTAAMDTLYNELMSGQ</sequence>
<dbReference type="Proteomes" id="UP000474024">
    <property type="component" value="Unassembled WGS sequence"/>
</dbReference>
<dbReference type="Gene3D" id="3.40.190.10">
    <property type="entry name" value="Periplasmic binding protein-like II"/>
    <property type="match status" value="2"/>
</dbReference>
<dbReference type="PANTHER" id="PTHR30222:SF17">
    <property type="entry name" value="SPERMIDINE_PUTRESCINE-BINDING PERIPLASMIC PROTEIN"/>
    <property type="match status" value="1"/>
</dbReference>
<protein>
    <submittedName>
        <fullName evidence="5">Extracellular solute-binding protein</fullName>
    </submittedName>
</protein>
<dbReference type="GO" id="GO:0015846">
    <property type="term" value="P:polyamine transport"/>
    <property type="evidence" value="ECO:0007669"/>
    <property type="project" value="InterPro"/>
</dbReference>
<evidence type="ECO:0000256" key="2">
    <source>
        <dbReference type="ARBA" id="ARBA00022448"/>
    </source>
</evidence>
<evidence type="ECO:0000313" key="6">
    <source>
        <dbReference type="Proteomes" id="UP000474024"/>
    </source>
</evidence>
<accession>A0A6L5YTD3</accession>
<comment type="subcellular location">
    <subcellularLocation>
        <location evidence="1">Periplasm</location>
    </subcellularLocation>
</comment>
<evidence type="ECO:0000256" key="3">
    <source>
        <dbReference type="ARBA" id="ARBA00022729"/>
    </source>
</evidence>